<dbReference type="PROSITE" id="PS51084">
    <property type="entry name" value="HIT_2"/>
    <property type="match status" value="1"/>
</dbReference>
<dbReference type="Gene3D" id="3.30.428.10">
    <property type="entry name" value="HIT-like"/>
    <property type="match status" value="1"/>
</dbReference>
<feature type="active site" description="Tele-AMP-histidine intermediate" evidence="1">
    <location>
        <position position="118"/>
    </location>
</feature>
<feature type="domain" description="HIT" evidence="4">
    <location>
        <begin position="24"/>
        <end position="132"/>
    </location>
</feature>
<dbReference type="Proteomes" id="UP000663831">
    <property type="component" value="Unassembled WGS sequence"/>
</dbReference>
<evidence type="ECO:0000259" key="4">
    <source>
        <dbReference type="PROSITE" id="PS51084"/>
    </source>
</evidence>
<evidence type="ECO:0000313" key="5">
    <source>
        <dbReference type="EMBL" id="CAE6506291.1"/>
    </source>
</evidence>
<dbReference type="PRINTS" id="PR00332">
    <property type="entry name" value="HISTRIAD"/>
</dbReference>
<evidence type="ECO:0000256" key="2">
    <source>
        <dbReference type="PIRSR" id="PIRSR601310-3"/>
    </source>
</evidence>
<evidence type="ECO:0000256" key="1">
    <source>
        <dbReference type="PIRSR" id="PIRSR601310-1"/>
    </source>
</evidence>
<dbReference type="InterPro" id="IPR011146">
    <property type="entry name" value="HIT-like"/>
</dbReference>
<feature type="short sequence motif" description="Histidine triad motif" evidence="2 3">
    <location>
        <begin position="116"/>
        <end position="120"/>
    </location>
</feature>
<dbReference type="InterPro" id="IPR001310">
    <property type="entry name" value="Histidine_triad_HIT"/>
</dbReference>
<dbReference type="Pfam" id="PF01230">
    <property type="entry name" value="HIT"/>
    <property type="match status" value="1"/>
</dbReference>
<evidence type="ECO:0000256" key="3">
    <source>
        <dbReference type="PROSITE-ProRule" id="PRU00464"/>
    </source>
</evidence>
<dbReference type="PANTHER" id="PTHR46648">
    <property type="entry name" value="HIT FAMILY PROTEIN 1"/>
    <property type="match status" value="1"/>
</dbReference>
<organism evidence="5 6">
    <name type="scientific">Rhizoctonia solani</name>
    <dbReference type="NCBI Taxonomy" id="456999"/>
    <lineage>
        <taxon>Eukaryota</taxon>
        <taxon>Fungi</taxon>
        <taxon>Dikarya</taxon>
        <taxon>Basidiomycota</taxon>
        <taxon>Agaricomycotina</taxon>
        <taxon>Agaricomycetes</taxon>
        <taxon>Cantharellales</taxon>
        <taxon>Ceratobasidiaceae</taxon>
        <taxon>Rhizoctonia</taxon>
    </lineage>
</organism>
<reference evidence="5" key="1">
    <citation type="submission" date="2021-01" db="EMBL/GenBank/DDBJ databases">
        <authorList>
            <person name="Kaushik A."/>
        </authorList>
    </citation>
    <scope>NUCLEOTIDE SEQUENCE</scope>
    <source>
        <strain evidence="5">AG3-1AP</strain>
    </source>
</reference>
<dbReference type="AlphaFoldDB" id="A0A8H3CZV6"/>
<dbReference type="InterPro" id="IPR036265">
    <property type="entry name" value="HIT-like_sf"/>
</dbReference>
<dbReference type="EMBL" id="CAJMWV010004952">
    <property type="protein sequence ID" value="CAE6506291.1"/>
    <property type="molecule type" value="Genomic_DNA"/>
</dbReference>
<evidence type="ECO:0000313" key="6">
    <source>
        <dbReference type="Proteomes" id="UP000663831"/>
    </source>
</evidence>
<dbReference type="SUPFAM" id="SSF54197">
    <property type="entry name" value="HIT-like"/>
    <property type="match status" value="1"/>
</dbReference>
<protein>
    <recommendedName>
        <fullName evidence="4">HIT domain-containing protein</fullName>
    </recommendedName>
</protein>
<dbReference type="GO" id="GO:0003824">
    <property type="term" value="F:catalytic activity"/>
    <property type="evidence" value="ECO:0007669"/>
    <property type="project" value="InterPro"/>
</dbReference>
<comment type="caution">
    <text evidence="5">The sequence shown here is derived from an EMBL/GenBank/DDBJ whole genome shotgun (WGS) entry which is preliminary data.</text>
</comment>
<dbReference type="PANTHER" id="PTHR46648:SF1">
    <property type="entry name" value="ADENOSINE 5'-MONOPHOSPHORAMIDASE HNT1"/>
    <property type="match status" value="1"/>
</dbReference>
<sequence length="174" mass="19446">MTSHLIDKFVDRAKKWENLGLSCVFCDIISGRSPCYKIYETDQVIAILDIQPIRRGHALVMPKSHVQRLSELPPEIAGALGTAVSRVANAICQGMRLGITALNVVCNQEYAQAVPHVHYHIVPAPDLSNRMKNSAPDESNLAEGSSIFMKEWLRRSELDDTEGHQLSERIKSRL</sequence>
<dbReference type="GO" id="GO:0009117">
    <property type="term" value="P:nucleotide metabolic process"/>
    <property type="evidence" value="ECO:0007669"/>
    <property type="project" value="TreeGrafter"/>
</dbReference>
<name>A0A8H3CZV6_9AGAM</name>
<accession>A0A8H3CZV6</accession>
<gene>
    <name evidence="5" type="ORF">RDB_LOCUS125505</name>
</gene>
<proteinExistence type="predicted"/>